<feature type="transmembrane region" description="Helical" evidence="2">
    <location>
        <begin position="26"/>
        <end position="43"/>
    </location>
</feature>
<evidence type="ECO:0000256" key="1">
    <source>
        <dbReference type="SAM" id="MobiDB-lite"/>
    </source>
</evidence>
<organism evidence="3 4">
    <name type="scientific">Neorhizobium lilium</name>
    <dbReference type="NCBI Taxonomy" id="2503024"/>
    <lineage>
        <taxon>Bacteria</taxon>
        <taxon>Pseudomonadati</taxon>
        <taxon>Pseudomonadota</taxon>
        <taxon>Alphaproteobacteria</taxon>
        <taxon>Hyphomicrobiales</taxon>
        <taxon>Rhizobiaceae</taxon>
        <taxon>Rhizobium/Agrobacterium group</taxon>
        <taxon>Neorhizobium</taxon>
    </lineage>
</organism>
<dbReference type="Proteomes" id="UP000287687">
    <property type="component" value="Unassembled WGS sequence"/>
</dbReference>
<dbReference type="EMBL" id="SBIP01000003">
    <property type="protein sequence ID" value="RWX76677.1"/>
    <property type="molecule type" value="Genomic_DNA"/>
</dbReference>
<proteinExistence type="predicted"/>
<keyword evidence="2" id="KW-0472">Membrane</keyword>
<evidence type="ECO:0000313" key="3">
    <source>
        <dbReference type="EMBL" id="RWX76677.1"/>
    </source>
</evidence>
<dbReference type="OrthoDB" id="8395813at2"/>
<keyword evidence="4" id="KW-1185">Reference proteome</keyword>
<feature type="region of interest" description="Disordered" evidence="1">
    <location>
        <begin position="46"/>
        <end position="99"/>
    </location>
</feature>
<reference evidence="3 4" key="1">
    <citation type="submission" date="2019-01" db="EMBL/GenBank/DDBJ databases">
        <title>The draft genome of Rhizobium sp. 24NR.</title>
        <authorList>
            <person name="Liu L."/>
            <person name="Liang L."/>
            <person name="Shi S."/>
            <person name="Xu L."/>
            <person name="Wang X."/>
            <person name="Li L."/>
            <person name="Zhang X."/>
        </authorList>
    </citation>
    <scope>NUCLEOTIDE SEQUENCE [LARGE SCALE GENOMIC DNA]</scope>
    <source>
        <strain evidence="3 4">24NR</strain>
    </source>
</reference>
<sequence length="99" mass="9769">MAYDPNSNDTRPDLRTTPVASRSSGWMAWVAILAVVIVGAFVWSQMGGSTTDTTTTSSTTAPAAGTTSPAPAPVTPAAPANNAAPATPAPATGGNATQP</sequence>
<gene>
    <name evidence="3" type="ORF">EPK99_13440</name>
</gene>
<accession>A0A3S3S4P6</accession>
<dbReference type="AlphaFoldDB" id="A0A3S3S4P6"/>
<dbReference type="RefSeq" id="WP_128443595.1">
    <property type="nucleotide sequence ID" value="NZ_SBIP01000003.1"/>
</dbReference>
<feature type="compositionally biased region" description="Low complexity" evidence="1">
    <location>
        <begin position="50"/>
        <end position="69"/>
    </location>
</feature>
<comment type="caution">
    <text evidence="3">The sequence shown here is derived from an EMBL/GenBank/DDBJ whole genome shotgun (WGS) entry which is preliminary data.</text>
</comment>
<feature type="compositionally biased region" description="Low complexity" evidence="1">
    <location>
        <begin position="77"/>
        <end position="99"/>
    </location>
</feature>
<evidence type="ECO:0000313" key="4">
    <source>
        <dbReference type="Proteomes" id="UP000287687"/>
    </source>
</evidence>
<keyword evidence="2" id="KW-1133">Transmembrane helix</keyword>
<protein>
    <submittedName>
        <fullName evidence="3">Uncharacterized protein</fullName>
    </submittedName>
</protein>
<feature type="region of interest" description="Disordered" evidence="1">
    <location>
        <begin position="1"/>
        <end position="22"/>
    </location>
</feature>
<evidence type="ECO:0000256" key="2">
    <source>
        <dbReference type="SAM" id="Phobius"/>
    </source>
</evidence>
<keyword evidence="2" id="KW-0812">Transmembrane</keyword>
<name>A0A3S3S4P6_9HYPH</name>